<sequence length="103" mass="11647">MIQLNNTKTKNFYIVFHSISENTQDKDTKIGHLLCKACGITFQTVTNVLTEPVDVYSDWIDACNALDKKNKTMDDFVEDDEQINRAGSPNDNDLVSNDSDEDL</sequence>
<comment type="similarity">
    <text evidence="2 5">Belongs to the ELOF1 family.</text>
</comment>
<dbReference type="PANTHER" id="PTHR20934">
    <property type="entry name" value="TRANSCRIPTION ELONGATION FACTOR 1 HOMOLOG"/>
    <property type="match status" value="1"/>
</dbReference>
<dbReference type="GO" id="GO:0000993">
    <property type="term" value="F:RNA polymerase II complex binding"/>
    <property type="evidence" value="ECO:0007669"/>
    <property type="project" value="TreeGrafter"/>
</dbReference>
<keyword evidence="4 5" id="KW-0539">Nucleus</keyword>
<evidence type="ECO:0000256" key="4">
    <source>
        <dbReference type="ARBA" id="ARBA00023242"/>
    </source>
</evidence>
<feature type="compositionally biased region" description="Polar residues" evidence="6">
    <location>
        <begin position="85"/>
        <end position="97"/>
    </location>
</feature>
<comment type="function">
    <text evidence="5">Transcription elongation factor implicated in the maintenance of proper chromatin structure in actively transcribed regions.</text>
</comment>
<reference evidence="7" key="1">
    <citation type="submission" date="2020-05" db="EMBL/GenBank/DDBJ databases">
        <title>Phylogenomic resolution of chytrid fungi.</title>
        <authorList>
            <person name="Stajich J.E."/>
            <person name="Amses K."/>
            <person name="Simmons R."/>
            <person name="Seto K."/>
            <person name="Myers J."/>
            <person name="Bonds A."/>
            <person name="Quandt C.A."/>
            <person name="Barry K."/>
            <person name="Liu P."/>
            <person name="Grigoriev I."/>
            <person name="Longcore J.E."/>
            <person name="James T.Y."/>
        </authorList>
    </citation>
    <scope>NUCLEOTIDE SEQUENCE</scope>
    <source>
        <strain evidence="7">JEL0476</strain>
    </source>
</reference>
<dbReference type="InterPro" id="IPR038567">
    <property type="entry name" value="T_Elf1_sf"/>
</dbReference>
<dbReference type="AlphaFoldDB" id="A0AAD5U7Y7"/>
<evidence type="ECO:0000256" key="6">
    <source>
        <dbReference type="SAM" id="MobiDB-lite"/>
    </source>
</evidence>
<evidence type="ECO:0000256" key="5">
    <source>
        <dbReference type="RuleBase" id="RU364033"/>
    </source>
</evidence>
<dbReference type="EMBL" id="JADGJW010000008">
    <property type="protein sequence ID" value="KAJ3227986.1"/>
    <property type="molecule type" value="Genomic_DNA"/>
</dbReference>
<keyword evidence="5" id="KW-0805">Transcription regulation</keyword>
<dbReference type="Gene3D" id="2.20.25.190">
    <property type="match status" value="1"/>
</dbReference>
<gene>
    <name evidence="7" type="ORF">HK099_007855</name>
</gene>
<comment type="caution">
    <text evidence="7">The sequence shown here is derived from an EMBL/GenBank/DDBJ whole genome shotgun (WGS) entry which is preliminary data.</text>
</comment>
<proteinExistence type="inferred from homology"/>
<name>A0AAD5U7Y7_9FUNG</name>
<keyword evidence="5" id="KW-0479">Metal-binding</keyword>
<accession>A0AAD5U7Y7</accession>
<keyword evidence="5" id="KW-0863">Zinc-finger</keyword>
<evidence type="ECO:0000313" key="8">
    <source>
        <dbReference type="Proteomes" id="UP001211065"/>
    </source>
</evidence>
<dbReference type="PANTHER" id="PTHR20934:SF0">
    <property type="entry name" value="TRANSCRIPTION ELONGATION FACTOR 1 HOMOLOG"/>
    <property type="match status" value="1"/>
</dbReference>
<feature type="region of interest" description="Disordered" evidence="6">
    <location>
        <begin position="81"/>
        <end position="103"/>
    </location>
</feature>
<comment type="subcellular location">
    <subcellularLocation>
        <location evidence="1 5">Nucleus</location>
    </subcellularLocation>
</comment>
<evidence type="ECO:0000313" key="7">
    <source>
        <dbReference type="EMBL" id="KAJ3227986.1"/>
    </source>
</evidence>
<dbReference type="InterPro" id="IPR007808">
    <property type="entry name" value="Elf1"/>
</dbReference>
<dbReference type="GO" id="GO:0008023">
    <property type="term" value="C:transcription elongation factor complex"/>
    <property type="evidence" value="ECO:0007669"/>
    <property type="project" value="TreeGrafter"/>
</dbReference>
<keyword evidence="8" id="KW-1185">Reference proteome</keyword>
<dbReference type="SUPFAM" id="SSF57783">
    <property type="entry name" value="Zinc beta-ribbon"/>
    <property type="match status" value="1"/>
</dbReference>
<dbReference type="Pfam" id="PF05129">
    <property type="entry name" value="Zn_ribbon_Elf1"/>
    <property type="match status" value="1"/>
</dbReference>
<organism evidence="7 8">
    <name type="scientific">Clydaea vesicula</name>
    <dbReference type="NCBI Taxonomy" id="447962"/>
    <lineage>
        <taxon>Eukaryota</taxon>
        <taxon>Fungi</taxon>
        <taxon>Fungi incertae sedis</taxon>
        <taxon>Chytridiomycota</taxon>
        <taxon>Chytridiomycota incertae sedis</taxon>
        <taxon>Chytridiomycetes</taxon>
        <taxon>Lobulomycetales</taxon>
        <taxon>Lobulomycetaceae</taxon>
        <taxon>Clydaea</taxon>
    </lineage>
</organism>
<keyword evidence="5" id="KW-0804">Transcription</keyword>
<evidence type="ECO:0000256" key="3">
    <source>
        <dbReference type="ARBA" id="ARBA00022833"/>
    </source>
</evidence>
<evidence type="ECO:0000256" key="1">
    <source>
        <dbReference type="ARBA" id="ARBA00004123"/>
    </source>
</evidence>
<evidence type="ECO:0000256" key="2">
    <source>
        <dbReference type="ARBA" id="ARBA00009730"/>
    </source>
</evidence>
<keyword evidence="3 5" id="KW-0862">Zinc</keyword>
<dbReference type="GO" id="GO:0006368">
    <property type="term" value="P:transcription elongation by RNA polymerase II"/>
    <property type="evidence" value="ECO:0007669"/>
    <property type="project" value="TreeGrafter"/>
</dbReference>
<dbReference type="Proteomes" id="UP001211065">
    <property type="component" value="Unassembled WGS sequence"/>
</dbReference>
<protein>
    <recommendedName>
        <fullName evidence="5">Transcription elongation factor 1 homolog</fullName>
    </recommendedName>
</protein>
<dbReference type="GO" id="GO:0008270">
    <property type="term" value="F:zinc ion binding"/>
    <property type="evidence" value="ECO:0007669"/>
    <property type="project" value="UniProtKB-KW"/>
</dbReference>